<dbReference type="PANTHER" id="PTHR10811">
    <property type="entry name" value="FRINGE-RELATED"/>
    <property type="match status" value="1"/>
</dbReference>
<dbReference type="EMBL" id="PYDT01000007">
    <property type="protein sequence ID" value="THU55119.1"/>
    <property type="molecule type" value="Genomic_DNA"/>
</dbReference>
<dbReference type="STRING" id="52838.A0A4S8J279"/>
<keyword evidence="4" id="KW-1185">Reference proteome</keyword>
<dbReference type="InterPro" id="IPR006740">
    <property type="entry name" value="DUF604"/>
</dbReference>
<comment type="caution">
    <text evidence="3">The sequence shown here is derived from an EMBL/GenBank/DDBJ whole genome shotgun (WGS) entry which is preliminary data.</text>
</comment>
<dbReference type="Gene3D" id="3.90.550.50">
    <property type="match status" value="1"/>
</dbReference>
<feature type="region of interest" description="Disordered" evidence="1">
    <location>
        <begin position="82"/>
        <end position="104"/>
    </location>
</feature>
<dbReference type="FunFam" id="3.90.550.50:FF:000026">
    <property type="entry name" value="Glycoprotein-N-acetylgalactosamine 3-beta-galactosyltransferase 1"/>
    <property type="match status" value="1"/>
</dbReference>
<dbReference type="Pfam" id="PF04646">
    <property type="entry name" value="DUF604"/>
    <property type="match status" value="1"/>
</dbReference>
<dbReference type="Proteomes" id="UP000317650">
    <property type="component" value="Chromosome 11"/>
</dbReference>
<reference evidence="3 4" key="1">
    <citation type="journal article" date="2019" name="Nat. Plants">
        <title>Genome sequencing of Musa balbisiana reveals subgenome evolution and function divergence in polyploid bananas.</title>
        <authorList>
            <person name="Yao X."/>
        </authorList>
    </citation>
    <scope>NUCLEOTIDE SEQUENCE [LARGE SCALE GENOMIC DNA]</scope>
    <source>
        <strain evidence="4">cv. DH-PKW</strain>
        <tissue evidence="3">Leaves</tissue>
    </source>
</reference>
<dbReference type="AlphaFoldDB" id="A0A4S8J279"/>
<evidence type="ECO:0000256" key="2">
    <source>
        <dbReference type="SAM" id="Phobius"/>
    </source>
</evidence>
<feature type="transmembrane region" description="Helical" evidence="2">
    <location>
        <begin position="28"/>
        <end position="50"/>
    </location>
</feature>
<organism evidence="3 4">
    <name type="scientific">Musa balbisiana</name>
    <name type="common">Banana</name>
    <dbReference type="NCBI Taxonomy" id="52838"/>
    <lineage>
        <taxon>Eukaryota</taxon>
        <taxon>Viridiplantae</taxon>
        <taxon>Streptophyta</taxon>
        <taxon>Embryophyta</taxon>
        <taxon>Tracheophyta</taxon>
        <taxon>Spermatophyta</taxon>
        <taxon>Magnoliopsida</taxon>
        <taxon>Liliopsida</taxon>
        <taxon>Zingiberales</taxon>
        <taxon>Musaceae</taxon>
        <taxon>Musa</taxon>
    </lineage>
</organism>
<gene>
    <name evidence="3" type="ORF">C4D60_Mb11t03220</name>
</gene>
<accession>A0A4S8J279</accession>
<proteinExistence type="predicted"/>
<evidence type="ECO:0000313" key="4">
    <source>
        <dbReference type="Proteomes" id="UP000317650"/>
    </source>
</evidence>
<keyword evidence="2" id="KW-0812">Transmembrane</keyword>
<name>A0A4S8J279_MUSBA</name>
<keyword evidence="2" id="KW-0472">Membrane</keyword>
<sequence length="533" mass="59888">MTTNATLPAACANRHCLTRPHPHRHGRAAASAAAIVALLIATSAWLSLVFNSPSLRLHYWSHIRFSASPLLSYSSFPPLSGPSTRLPSTDAPPSHHHHHRDNEGDDRLVPLHLRHIVFGIGSSAHLWQRRREFVRLWWRPGAMRGYVWLDDRVPRAPPNSSLDRSLPPVRVSEDISRFRYTNPTGNPSGLRIARILAETVRIGHRGARWFVLVDDDTIICPENLVAVLAKYDWTEMVYVGRPSESHSANTYFSHSMAFGGGGIAISNPLAEALAGMMDECIERYPRLYGSDDRLHACVSELGVPLTREYGFHQWDIRGSAHGLLAAHPVAPFISIHHVEAVDPLYPGLSSLQSLKLFTKAMESDPLSFLQRSICYDKRKKLTFSISLGYVIQVFPSIVLPRELERSERTYVAWNKLNSRNEFDIDTRDAYRSVCKKPILFFLRDIERVGNTTLSSYRRAKGRDDLKSKLLCFPRSPPLPDVNEIQVFGTPMRKNWHLVPRRLCCKLSQRHNGTLGIAVGQCEHGASGSAADSL</sequence>
<protein>
    <submittedName>
        <fullName evidence="3">Uncharacterized protein</fullName>
    </submittedName>
</protein>
<evidence type="ECO:0000256" key="1">
    <source>
        <dbReference type="SAM" id="MobiDB-lite"/>
    </source>
</evidence>
<evidence type="ECO:0000313" key="3">
    <source>
        <dbReference type="EMBL" id="THU55119.1"/>
    </source>
</evidence>
<keyword evidence="2" id="KW-1133">Transmembrane helix</keyword>